<dbReference type="Pfam" id="PF02101">
    <property type="entry name" value="Ocular_alb"/>
    <property type="match status" value="1"/>
</dbReference>
<keyword evidence="3" id="KW-0675">Receptor</keyword>
<dbReference type="GO" id="GO:0004930">
    <property type="term" value="F:G protein-coupled receptor activity"/>
    <property type="evidence" value="ECO:0007669"/>
    <property type="project" value="InterPro"/>
</dbReference>
<evidence type="ECO:0000313" key="3">
    <source>
        <dbReference type="EMBL" id="ACJ61277.1"/>
    </source>
</evidence>
<dbReference type="EMBL" id="FJ195366">
    <property type="protein sequence ID" value="ACJ61278.1"/>
    <property type="molecule type" value="Genomic_DNA"/>
</dbReference>
<feature type="transmembrane region" description="Helical" evidence="2">
    <location>
        <begin position="66"/>
        <end position="90"/>
    </location>
</feature>
<proteinExistence type="predicted"/>
<dbReference type="GO" id="GO:0035240">
    <property type="term" value="F:dopamine binding"/>
    <property type="evidence" value="ECO:0007669"/>
    <property type="project" value="InterPro"/>
</dbReference>
<name>B7TCI3_BOVIN</name>
<protein>
    <submittedName>
        <fullName evidence="3">G-protein coupled receptor 143 variant 5</fullName>
    </submittedName>
    <submittedName>
        <fullName evidence="4">G-protein coupled receptor 143 variant 6</fullName>
    </submittedName>
</protein>
<gene>
    <name evidence="3" type="primary">GPR143</name>
</gene>
<reference evidence="3" key="1">
    <citation type="journal article" date="2008" name="Genome Res.">
        <title>Characterization of the bovine pseudoautosomal boundary: Documenting the evolutionary history of mammalian sex chromosomes.</title>
        <authorList>
            <person name="Van Laere A.S."/>
            <person name="Coppieters W."/>
            <person name="Georges M."/>
        </authorList>
    </citation>
    <scope>NUCLEOTIDE SEQUENCE</scope>
</reference>
<accession>B7TCI3</accession>
<dbReference type="HOGENOM" id="CLU_053538_1_1_1"/>
<feature type="transmembrane region" description="Helical" evidence="2">
    <location>
        <begin position="12"/>
        <end position="33"/>
    </location>
</feature>
<reference evidence="3" key="2">
    <citation type="submission" date="2008-09" db="EMBL/GenBank/DDBJ databases">
        <authorList>
            <person name="Van Laere A.-S."/>
            <person name="Coppieters W."/>
            <person name="Georges M."/>
        </authorList>
    </citation>
    <scope>NUCLEOTIDE SEQUENCE</scope>
</reference>
<evidence type="ECO:0000313" key="4">
    <source>
        <dbReference type="EMBL" id="ACJ61278.1"/>
    </source>
</evidence>
<keyword evidence="2" id="KW-0472">Membrane</keyword>
<dbReference type="InterPro" id="IPR001414">
    <property type="entry name" value="GPR143"/>
</dbReference>
<keyword evidence="2" id="KW-1133">Transmembrane helix</keyword>
<feature type="transmembrane region" description="Helical" evidence="2">
    <location>
        <begin position="110"/>
        <end position="131"/>
    </location>
</feature>
<evidence type="ECO:0000256" key="1">
    <source>
        <dbReference type="SAM" id="MobiDB-lite"/>
    </source>
</evidence>
<dbReference type="GO" id="GO:0072545">
    <property type="term" value="F:L-tyrosine binding"/>
    <property type="evidence" value="ECO:0007669"/>
    <property type="project" value="InterPro"/>
</dbReference>
<dbReference type="OrthoDB" id="10069455at2759"/>
<dbReference type="PANTHER" id="PTHR15177">
    <property type="entry name" value="G-PROTEIN COUPLED RECEPTOR 143"/>
    <property type="match status" value="1"/>
</dbReference>
<sequence length="227" mass="24633">MARCERGLEHAIPHYITTYLPLLLVLVGNPILFRKTVTAVASLLKGRQGIYTENERRMGARIKTRFFKIMLVFIVCWFSNVINESLLFYLEMQPDINSSSLKQVRNAAKTTWFMMGILNPAQGFLLSLAFYGWTGCRLTLPGPSKEIQWDSMTTSATEGAPPSPGGPQEPGEGPAPKKELPGGTHTSDEALSLLSEGSGGSTIEIHIASGSRGGKAPDSLPKVQGTP</sequence>
<dbReference type="EMBL" id="FJ195366">
    <property type="protein sequence ID" value="ACJ61277.1"/>
    <property type="molecule type" value="Genomic_DNA"/>
</dbReference>
<dbReference type="GO" id="GO:0016020">
    <property type="term" value="C:membrane"/>
    <property type="evidence" value="ECO:0007669"/>
    <property type="project" value="InterPro"/>
</dbReference>
<keyword evidence="2" id="KW-0812">Transmembrane</keyword>
<dbReference type="Gene3D" id="1.20.1070.10">
    <property type="entry name" value="Rhodopsin 7-helix transmembrane proteins"/>
    <property type="match status" value="1"/>
</dbReference>
<dbReference type="GO" id="GO:0072544">
    <property type="term" value="F:L-DOPA binding"/>
    <property type="evidence" value="ECO:0007669"/>
    <property type="project" value="InterPro"/>
</dbReference>
<dbReference type="AlphaFoldDB" id="B7TCI3"/>
<dbReference type="PRINTS" id="PR00965">
    <property type="entry name" value="OCULARALBNSM"/>
</dbReference>
<evidence type="ECO:0000256" key="2">
    <source>
        <dbReference type="SAM" id="Phobius"/>
    </source>
</evidence>
<feature type="region of interest" description="Disordered" evidence="1">
    <location>
        <begin position="151"/>
        <end position="227"/>
    </location>
</feature>
<dbReference type="PANTHER" id="PTHR15177:SF2">
    <property type="entry name" value="G-PROTEIN COUPLED RECEPTOR 143"/>
    <property type="match status" value="1"/>
</dbReference>
<organism evidence="3">
    <name type="scientific">Bos taurus</name>
    <name type="common">Bovine</name>
    <dbReference type="NCBI Taxonomy" id="9913"/>
    <lineage>
        <taxon>Eukaryota</taxon>
        <taxon>Metazoa</taxon>
        <taxon>Chordata</taxon>
        <taxon>Craniata</taxon>
        <taxon>Vertebrata</taxon>
        <taxon>Euteleostomi</taxon>
        <taxon>Mammalia</taxon>
        <taxon>Eutheria</taxon>
        <taxon>Laurasiatheria</taxon>
        <taxon>Artiodactyla</taxon>
        <taxon>Ruminantia</taxon>
        <taxon>Pecora</taxon>
        <taxon>Bovidae</taxon>
        <taxon>Bovinae</taxon>
        <taxon>Bos</taxon>
    </lineage>
</organism>